<proteinExistence type="predicted"/>
<evidence type="ECO:0000313" key="2">
    <source>
        <dbReference type="EMBL" id="OQU91810.1"/>
    </source>
</evidence>
<accession>A0A1Z5S7A1</accession>
<dbReference type="EMBL" id="CM000760">
    <property type="protein sequence ID" value="OQU91810.1"/>
    <property type="molecule type" value="Genomic_DNA"/>
</dbReference>
<organism evidence="2 3">
    <name type="scientific">Sorghum bicolor</name>
    <name type="common">Sorghum</name>
    <name type="synonym">Sorghum vulgare</name>
    <dbReference type="NCBI Taxonomy" id="4558"/>
    <lineage>
        <taxon>Eukaryota</taxon>
        <taxon>Viridiplantae</taxon>
        <taxon>Streptophyta</taxon>
        <taxon>Embryophyta</taxon>
        <taxon>Tracheophyta</taxon>
        <taxon>Spermatophyta</taxon>
        <taxon>Magnoliopsida</taxon>
        <taxon>Liliopsida</taxon>
        <taxon>Poales</taxon>
        <taxon>Poaceae</taxon>
        <taxon>PACMAD clade</taxon>
        <taxon>Panicoideae</taxon>
        <taxon>Andropogonodae</taxon>
        <taxon>Andropogoneae</taxon>
        <taxon>Sorghinae</taxon>
        <taxon>Sorghum</taxon>
    </lineage>
</organism>
<dbReference type="Gramene" id="OQU91810">
    <property type="protein sequence ID" value="OQU91810"/>
    <property type="gene ID" value="SORBI_3001G252101"/>
</dbReference>
<name>A0A1Z5S7A1_SORBI</name>
<dbReference type="Proteomes" id="UP000000768">
    <property type="component" value="Chromosome 1"/>
</dbReference>
<evidence type="ECO:0000256" key="1">
    <source>
        <dbReference type="SAM" id="MobiDB-lite"/>
    </source>
</evidence>
<evidence type="ECO:0000313" key="3">
    <source>
        <dbReference type="Proteomes" id="UP000000768"/>
    </source>
</evidence>
<dbReference type="AlphaFoldDB" id="A0A1Z5S7A1"/>
<keyword evidence="3" id="KW-1185">Reference proteome</keyword>
<reference evidence="3" key="2">
    <citation type="journal article" date="2018" name="Plant J.">
        <title>The Sorghum bicolor reference genome: improved assembly, gene annotations, a transcriptome atlas, and signatures of genome organization.</title>
        <authorList>
            <person name="McCormick R.F."/>
            <person name="Truong S.K."/>
            <person name="Sreedasyam A."/>
            <person name="Jenkins J."/>
            <person name="Shu S."/>
            <person name="Sims D."/>
            <person name="Kennedy M."/>
            <person name="Amirebrahimi M."/>
            <person name="Weers B.D."/>
            <person name="McKinley B."/>
            <person name="Mattison A."/>
            <person name="Morishige D.T."/>
            <person name="Grimwood J."/>
            <person name="Schmutz J."/>
            <person name="Mullet J.E."/>
        </authorList>
    </citation>
    <scope>NUCLEOTIDE SEQUENCE [LARGE SCALE GENOMIC DNA]</scope>
    <source>
        <strain evidence="3">cv. BTx623</strain>
    </source>
</reference>
<protein>
    <submittedName>
        <fullName evidence="2">Uncharacterized protein</fullName>
    </submittedName>
</protein>
<sequence>MADDLSATSNTATLSCLGPDPVDPVTGLPLVLCLHCKDITIIALTCKWTKNSRKRFKCPRNRAKDLSSCPSFFQSGYEKHLDRGINPTSSDAVQGGSNLGPRNTGTDDPFIGMNHQIPGTKDAPCE</sequence>
<gene>
    <name evidence="2" type="ORF">SORBI_3001G252101</name>
</gene>
<reference evidence="2 3" key="1">
    <citation type="journal article" date="2009" name="Nature">
        <title>The Sorghum bicolor genome and the diversification of grasses.</title>
        <authorList>
            <person name="Paterson A.H."/>
            <person name="Bowers J.E."/>
            <person name="Bruggmann R."/>
            <person name="Dubchak I."/>
            <person name="Grimwood J."/>
            <person name="Gundlach H."/>
            <person name="Haberer G."/>
            <person name="Hellsten U."/>
            <person name="Mitros T."/>
            <person name="Poliakov A."/>
            <person name="Schmutz J."/>
            <person name="Spannagl M."/>
            <person name="Tang H."/>
            <person name="Wang X."/>
            <person name="Wicker T."/>
            <person name="Bharti A.K."/>
            <person name="Chapman J."/>
            <person name="Feltus F.A."/>
            <person name="Gowik U."/>
            <person name="Grigoriev I.V."/>
            <person name="Lyons E."/>
            <person name="Maher C.A."/>
            <person name="Martis M."/>
            <person name="Narechania A."/>
            <person name="Otillar R.P."/>
            <person name="Penning B.W."/>
            <person name="Salamov A.A."/>
            <person name="Wang Y."/>
            <person name="Zhang L."/>
            <person name="Carpita N.C."/>
            <person name="Freeling M."/>
            <person name="Gingle A.R."/>
            <person name="Hash C.T."/>
            <person name="Keller B."/>
            <person name="Klein P."/>
            <person name="Kresovich S."/>
            <person name="McCann M.C."/>
            <person name="Ming R."/>
            <person name="Peterson D.G."/>
            <person name="Mehboob-ur-Rahman"/>
            <person name="Ware D."/>
            <person name="Westhoff P."/>
            <person name="Mayer K.F."/>
            <person name="Messing J."/>
            <person name="Rokhsar D.S."/>
        </authorList>
    </citation>
    <scope>NUCLEOTIDE SEQUENCE [LARGE SCALE GENOMIC DNA]</scope>
    <source>
        <strain evidence="3">cv. BTx623</strain>
    </source>
</reference>
<dbReference type="InParanoid" id="A0A1Z5S7A1"/>
<feature type="compositionally biased region" description="Polar residues" evidence="1">
    <location>
        <begin position="86"/>
        <end position="106"/>
    </location>
</feature>
<feature type="region of interest" description="Disordered" evidence="1">
    <location>
        <begin position="83"/>
        <end position="126"/>
    </location>
</feature>